<evidence type="ECO:0000313" key="2">
    <source>
        <dbReference type="EMBL" id="MDQ7907445.1"/>
    </source>
</evidence>
<name>A0ABU0ZME3_9ACTN</name>
<proteinExistence type="predicted"/>
<accession>A0ABU0ZME3</accession>
<evidence type="ECO:0000313" key="3">
    <source>
        <dbReference type="Proteomes" id="UP001230908"/>
    </source>
</evidence>
<reference evidence="2 3" key="1">
    <citation type="submission" date="2023-08" db="EMBL/GenBank/DDBJ databases">
        <title>Phytohabitans sansha sp. nov., isolated from marine sediment.</title>
        <authorList>
            <person name="Zhao Y."/>
            <person name="Yi K."/>
        </authorList>
    </citation>
    <scope>NUCLEOTIDE SEQUENCE [LARGE SCALE GENOMIC DNA]</scope>
    <source>
        <strain evidence="2 3">ZYX-F-186</strain>
    </source>
</reference>
<gene>
    <name evidence="2" type="ORF">RB614_23280</name>
</gene>
<evidence type="ECO:0000256" key="1">
    <source>
        <dbReference type="SAM" id="MobiDB-lite"/>
    </source>
</evidence>
<protein>
    <submittedName>
        <fullName evidence="2">Uncharacterized protein</fullName>
    </submittedName>
</protein>
<organism evidence="2 3">
    <name type="scientific">Phytohabitans maris</name>
    <dbReference type="NCBI Taxonomy" id="3071409"/>
    <lineage>
        <taxon>Bacteria</taxon>
        <taxon>Bacillati</taxon>
        <taxon>Actinomycetota</taxon>
        <taxon>Actinomycetes</taxon>
        <taxon>Micromonosporales</taxon>
        <taxon>Micromonosporaceae</taxon>
    </lineage>
</organism>
<keyword evidence="3" id="KW-1185">Reference proteome</keyword>
<dbReference type="EMBL" id="JAVHUY010000022">
    <property type="protein sequence ID" value="MDQ7907445.1"/>
    <property type="molecule type" value="Genomic_DNA"/>
</dbReference>
<sequence>MIATGPGSSVGFGGLSGLANGEGCRQVDVTINGTYGIGYTIPALVAKVINFFLRIFNAKPVEASGGIPKPPPTKNLVNRSKTKPANAVCKTS</sequence>
<dbReference type="Proteomes" id="UP001230908">
    <property type="component" value="Unassembled WGS sequence"/>
</dbReference>
<feature type="region of interest" description="Disordered" evidence="1">
    <location>
        <begin position="67"/>
        <end position="92"/>
    </location>
</feature>
<comment type="caution">
    <text evidence="2">The sequence shown here is derived from an EMBL/GenBank/DDBJ whole genome shotgun (WGS) entry which is preliminary data.</text>
</comment>